<feature type="chain" id="PRO_5012295686" evidence="3">
    <location>
        <begin position="22"/>
        <end position="467"/>
    </location>
</feature>
<dbReference type="CDD" id="cd12087">
    <property type="entry name" value="TM_EGFR-like"/>
    <property type="match status" value="1"/>
</dbReference>
<evidence type="ECO:0000313" key="4">
    <source>
        <dbReference type="EMBL" id="CZR62505.1"/>
    </source>
</evidence>
<feature type="region of interest" description="Disordered" evidence="1">
    <location>
        <begin position="398"/>
        <end position="467"/>
    </location>
</feature>
<feature type="compositionally biased region" description="Basic and acidic residues" evidence="1">
    <location>
        <begin position="417"/>
        <end position="455"/>
    </location>
</feature>
<evidence type="ECO:0000256" key="2">
    <source>
        <dbReference type="SAM" id="Phobius"/>
    </source>
</evidence>
<dbReference type="EMBL" id="FJOG01000021">
    <property type="protein sequence ID" value="CZR62505.1"/>
    <property type="molecule type" value="Genomic_DNA"/>
</dbReference>
<reference evidence="4 5" key="1">
    <citation type="submission" date="2016-03" db="EMBL/GenBank/DDBJ databases">
        <authorList>
            <person name="Ploux O."/>
        </authorList>
    </citation>
    <scope>NUCLEOTIDE SEQUENCE [LARGE SCALE GENOMIC DNA]</scope>
    <source>
        <strain evidence="4 5">UAMH 11012</strain>
    </source>
</reference>
<feature type="signal peptide" evidence="3">
    <location>
        <begin position="1"/>
        <end position="21"/>
    </location>
</feature>
<feature type="transmembrane region" description="Helical" evidence="2">
    <location>
        <begin position="259"/>
        <end position="284"/>
    </location>
</feature>
<evidence type="ECO:0000313" key="5">
    <source>
        <dbReference type="Proteomes" id="UP000184330"/>
    </source>
</evidence>
<feature type="compositionally biased region" description="Acidic residues" evidence="1">
    <location>
        <begin position="402"/>
        <end position="416"/>
    </location>
</feature>
<gene>
    <name evidence="4" type="ORF">PAC_12402</name>
</gene>
<keyword evidence="2" id="KW-0812">Transmembrane</keyword>
<evidence type="ECO:0000256" key="1">
    <source>
        <dbReference type="SAM" id="MobiDB-lite"/>
    </source>
</evidence>
<keyword evidence="2" id="KW-1133">Transmembrane helix</keyword>
<keyword evidence="5" id="KW-1185">Reference proteome</keyword>
<dbReference type="OrthoDB" id="3562210at2759"/>
<dbReference type="Proteomes" id="UP000184330">
    <property type="component" value="Unassembled WGS sequence"/>
</dbReference>
<accession>A0A1L7XBX2</accession>
<name>A0A1L7XBX2_9HELO</name>
<dbReference type="STRING" id="576137.A0A1L7XBX2"/>
<keyword evidence="3" id="KW-0732">Signal</keyword>
<feature type="region of interest" description="Disordered" evidence="1">
    <location>
        <begin position="343"/>
        <end position="364"/>
    </location>
</feature>
<proteinExistence type="predicted"/>
<keyword evidence="2" id="KW-0472">Membrane</keyword>
<dbReference type="AlphaFoldDB" id="A0A1L7XBX2"/>
<sequence length="467" mass="51562">MAKCRLGILAFLVQIVALVGAVTWDAAPSTTFDAQTLATETRSQTPSATPAPDIVINGTMYEPANLCGYVEYSSVNSYTCGGDNTCLWNSNLRLVGCGNTASVNYYTSCVPWRHIQDCNSSCLADPSILRCSTPTPYCVTPIIGPHHNYSIFGCEATHIFGRYKVHLTYSGQTTTGHLPRYLGKDSIITYGTKIPKNSFLSLSNTTTTLTQDPFLVATISTTDSSGRPTGVGRGNWANASEHGSEWRGRWEQQQLRTEIIAGSVIGGFMFLIAVGLLFWLFFAWRRLKRLKAQQGAERKDVQMQEMGRESVITSEASTSISGLVSRGSRRMSEHTVSIGEVAPRDRGRGSVGSPTVSEVGSGYISRGTSTTLELYDELYDDEDDVGRGRRRTVPTVVLVPAEEPEDPNEEEAEDEIGVERKEYLRPPDDFHENHKPTTERQDEVEEVEHFERPDDTPLENDQPPAKK</sequence>
<evidence type="ECO:0000256" key="3">
    <source>
        <dbReference type="SAM" id="SignalP"/>
    </source>
</evidence>
<protein>
    <submittedName>
        <fullName evidence="4">Uncharacterized protein</fullName>
    </submittedName>
</protein>
<organism evidence="4 5">
    <name type="scientific">Phialocephala subalpina</name>
    <dbReference type="NCBI Taxonomy" id="576137"/>
    <lineage>
        <taxon>Eukaryota</taxon>
        <taxon>Fungi</taxon>
        <taxon>Dikarya</taxon>
        <taxon>Ascomycota</taxon>
        <taxon>Pezizomycotina</taxon>
        <taxon>Leotiomycetes</taxon>
        <taxon>Helotiales</taxon>
        <taxon>Mollisiaceae</taxon>
        <taxon>Phialocephala</taxon>
        <taxon>Phialocephala fortinii species complex</taxon>
    </lineage>
</organism>